<reference evidence="8 9" key="1">
    <citation type="submission" date="2019-07" db="EMBL/GenBank/DDBJ databases">
        <title>Genome sequencing for Formosa sp. PS13.</title>
        <authorList>
            <person name="Park S.-J."/>
        </authorList>
    </citation>
    <scope>NUCLEOTIDE SEQUENCE [LARGE SCALE GENOMIC DNA]</scope>
    <source>
        <strain evidence="8 9">PS13</strain>
    </source>
</reference>
<dbReference type="PROSITE" id="PS00600">
    <property type="entry name" value="AA_TRANSFER_CLASS_3"/>
    <property type="match status" value="1"/>
</dbReference>
<dbReference type="InterPro" id="IPR015422">
    <property type="entry name" value="PyrdxlP-dep_Trfase_small"/>
</dbReference>
<dbReference type="Gene3D" id="3.40.640.10">
    <property type="entry name" value="Type I PLP-dependent aspartate aminotransferase-like (Major domain)"/>
    <property type="match status" value="1"/>
</dbReference>
<comment type="catalytic activity">
    <reaction evidence="7">
        <text>(S)-4-amino-5-oxopentanoate = 5-aminolevulinate</text>
        <dbReference type="Rhea" id="RHEA:14265"/>
        <dbReference type="ChEBI" id="CHEBI:57501"/>
        <dbReference type="ChEBI" id="CHEBI:356416"/>
        <dbReference type="EC" id="5.4.3.8"/>
    </reaction>
</comment>
<comment type="cofactor">
    <cofactor evidence="1 7">
        <name>pyridoxal 5'-phosphate</name>
        <dbReference type="ChEBI" id="CHEBI:597326"/>
    </cofactor>
</comment>
<evidence type="ECO:0000256" key="4">
    <source>
        <dbReference type="ARBA" id="ARBA00022898"/>
    </source>
</evidence>
<evidence type="ECO:0000313" key="8">
    <source>
        <dbReference type="EMBL" id="QDO92726.1"/>
    </source>
</evidence>
<dbReference type="GO" id="GO:0005737">
    <property type="term" value="C:cytoplasm"/>
    <property type="evidence" value="ECO:0007669"/>
    <property type="project" value="UniProtKB-SubCell"/>
</dbReference>
<dbReference type="InterPro" id="IPR005814">
    <property type="entry name" value="Aminotrans_3"/>
</dbReference>
<proteinExistence type="inferred from homology"/>
<dbReference type="NCBIfam" id="NF000818">
    <property type="entry name" value="PRK00062.1"/>
    <property type="match status" value="1"/>
</dbReference>
<evidence type="ECO:0000256" key="6">
    <source>
        <dbReference type="ARBA" id="ARBA00023244"/>
    </source>
</evidence>
<dbReference type="Proteomes" id="UP000319209">
    <property type="component" value="Chromosome"/>
</dbReference>
<dbReference type="InterPro" id="IPR015421">
    <property type="entry name" value="PyrdxlP-dep_Trfase_major"/>
</dbReference>
<dbReference type="SUPFAM" id="SSF53383">
    <property type="entry name" value="PLP-dependent transferases"/>
    <property type="match status" value="1"/>
</dbReference>
<dbReference type="GO" id="GO:0042286">
    <property type="term" value="F:glutamate-1-semialdehyde 2,1-aminomutase activity"/>
    <property type="evidence" value="ECO:0007669"/>
    <property type="project" value="UniProtKB-UniRule"/>
</dbReference>
<dbReference type="PANTHER" id="PTHR43713:SF3">
    <property type="entry name" value="GLUTAMATE-1-SEMIALDEHYDE 2,1-AMINOMUTASE 1, CHLOROPLASTIC-RELATED"/>
    <property type="match status" value="1"/>
</dbReference>
<dbReference type="InterPro" id="IPR004639">
    <property type="entry name" value="4pyrrol_synth_GluAld_NH2Trfase"/>
</dbReference>
<comment type="pathway">
    <text evidence="2">Porphyrin-containing compound metabolism; protoporphyrin-IX biosynthesis; 5-aminolevulinate from L-glutamyl-tRNA(Glu): step 2/2.</text>
</comment>
<dbReference type="InterPro" id="IPR049704">
    <property type="entry name" value="Aminotrans_3_PPA_site"/>
</dbReference>
<comment type="similarity">
    <text evidence="3 7">Belongs to the class-III pyridoxal-phosphate-dependent aminotransferase family. HemL subfamily.</text>
</comment>
<keyword evidence="7" id="KW-0963">Cytoplasm</keyword>
<comment type="subcellular location">
    <subcellularLocation>
        <location evidence="7">Cytoplasm</location>
    </subcellularLocation>
</comment>
<dbReference type="HAMAP" id="MF_00375">
    <property type="entry name" value="HemL_aminotrans_3"/>
    <property type="match status" value="1"/>
</dbReference>
<dbReference type="EMBL" id="CP041637">
    <property type="protein sequence ID" value="QDO92726.1"/>
    <property type="molecule type" value="Genomic_DNA"/>
</dbReference>
<evidence type="ECO:0000256" key="2">
    <source>
        <dbReference type="ARBA" id="ARBA00004819"/>
    </source>
</evidence>
<dbReference type="OrthoDB" id="9807885at2"/>
<dbReference type="AlphaFoldDB" id="A0A516GMG6"/>
<organism evidence="8 9">
    <name type="scientific">Formosa sediminum</name>
    <dbReference type="NCBI Taxonomy" id="2594004"/>
    <lineage>
        <taxon>Bacteria</taxon>
        <taxon>Pseudomonadati</taxon>
        <taxon>Bacteroidota</taxon>
        <taxon>Flavobacteriia</taxon>
        <taxon>Flavobacteriales</taxon>
        <taxon>Flavobacteriaceae</taxon>
        <taxon>Formosa</taxon>
    </lineage>
</organism>
<evidence type="ECO:0000256" key="1">
    <source>
        <dbReference type="ARBA" id="ARBA00001933"/>
    </source>
</evidence>
<keyword evidence="5 7" id="KW-0413">Isomerase</keyword>
<protein>
    <recommendedName>
        <fullName evidence="7">Glutamate-1-semialdehyde 2,1-aminomutase</fullName>
        <shortName evidence="7">GSA</shortName>
        <ecNumber evidence="7">5.4.3.8</ecNumber>
    </recommendedName>
    <alternativeName>
        <fullName evidence="7">Glutamate-1-semialdehyde aminotransferase</fullName>
        <shortName evidence="7">GSA-AT</shortName>
    </alternativeName>
</protein>
<sequence length="430" mass="46134">MKYTRSSALFAEAEQVIPGGVNSPVRAFKAVGGTPLFIKEAKGAYLIDEDNNTFIDYINSWGPMILGHAYPPVVNAIVEKAKLGTSFGAPTEIETEIAALAVSMVPNIDKIRFVNSGTEACMSAVRLARGYTGKEKIIKFAGCYHGHSDSFLIQAGSGAMTFGSPNSPGVTVGTAQDTLLAKYNDIAHVKSIIDANPNDIACVILEPVAGNMGCVPPQTKFLEQLRMLCDANNILLIFDEVMTGFRLARGGAQELFNVKADIVCFGKVIGGGLPVGAFAGREEIMNYLAPLGPVYQAGTLSGNPLAMAAGLAMLKALESDTEIFNRLAEKTEYLHKGIAKVLNDHNIVHTINRVGSMISVHFSETPVVDFETSATGNNENFKIFFHGMLEQGVYIAPSAFETWFITDALTYADLDATINAVHKVALTLKK</sequence>
<keyword evidence="9" id="KW-1185">Reference proteome</keyword>
<gene>
    <name evidence="7 8" type="primary">hemL</name>
    <name evidence="8" type="ORF">FNB79_01625</name>
</gene>
<dbReference type="PANTHER" id="PTHR43713">
    <property type="entry name" value="GLUTAMATE-1-SEMIALDEHYDE 2,1-AMINOMUTASE"/>
    <property type="match status" value="1"/>
</dbReference>
<evidence type="ECO:0000256" key="3">
    <source>
        <dbReference type="ARBA" id="ARBA00008981"/>
    </source>
</evidence>
<dbReference type="FunFam" id="3.40.640.10:FF:000021">
    <property type="entry name" value="Glutamate-1-semialdehyde 2,1-aminomutase"/>
    <property type="match status" value="1"/>
</dbReference>
<dbReference type="InterPro" id="IPR015424">
    <property type="entry name" value="PyrdxlP-dep_Trfase"/>
</dbReference>
<dbReference type="UniPathway" id="UPA00251">
    <property type="reaction ID" value="UER00317"/>
</dbReference>
<evidence type="ECO:0000256" key="5">
    <source>
        <dbReference type="ARBA" id="ARBA00023235"/>
    </source>
</evidence>
<feature type="modified residue" description="N6-(pyridoxal phosphate)lysine" evidence="7">
    <location>
        <position position="267"/>
    </location>
</feature>
<dbReference type="EC" id="5.4.3.8" evidence="7"/>
<dbReference type="Gene3D" id="3.90.1150.10">
    <property type="entry name" value="Aspartate Aminotransferase, domain 1"/>
    <property type="match status" value="1"/>
</dbReference>
<dbReference type="GO" id="GO:0006782">
    <property type="term" value="P:protoporphyrinogen IX biosynthetic process"/>
    <property type="evidence" value="ECO:0007669"/>
    <property type="project" value="UniProtKB-UniRule"/>
</dbReference>
<dbReference type="CDD" id="cd00610">
    <property type="entry name" value="OAT_like"/>
    <property type="match status" value="1"/>
</dbReference>
<evidence type="ECO:0000256" key="7">
    <source>
        <dbReference type="HAMAP-Rule" id="MF_00375"/>
    </source>
</evidence>
<dbReference type="Pfam" id="PF00202">
    <property type="entry name" value="Aminotran_3"/>
    <property type="match status" value="1"/>
</dbReference>
<evidence type="ECO:0000313" key="9">
    <source>
        <dbReference type="Proteomes" id="UP000319209"/>
    </source>
</evidence>
<accession>A0A516GMG6</accession>
<dbReference type="RefSeq" id="WP_143379635.1">
    <property type="nucleotide sequence ID" value="NZ_CP041637.1"/>
</dbReference>
<comment type="subunit">
    <text evidence="7">Homodimer.</text>
</comment>
<dbReference type="KEGG" id="fop:FNB79_01625"/>
<keyword evidence="4 7" id="KW-0663">Pyridoxal phosphate</keyword>
<dbReference type="NCBIfam" id="TIGR00713">
    <property type="entry name" value="hemL"/>
    <property type="match status" value="1"/>
</dbReference>
<dbReference type="GO" id="GO:0008483">
    <property type="term" value="F:transaminase activity"/>
    <property type="evidence" value="ECO:0007669"/>
    <property type="project" value="InterPro"/>
</dbReference>
<name>A0A516GMG6_9FLAO</name>
<keyword evidence="6 7" id="KW-0627">Porphyrin biosynthesis</keyword>
<dbReference type="GO" id="GO:0030170">
    <property type="term" value="F:pyridoxal phosphate binding"/>
    <property type="evidence" value="ECO:0007669"/>
    <property type="project" value="InterPro"/>
</dbReference>